<dbReference type="CDD" id="cd05162">
    <property type="entry name" value="PWWP"/>
    <property type="match status" value="1"/>
</dbReference>
<reference evidence="2 3" key="1">
    <citation type="submission" date="2009-08" db="EMBL/GenBank/DDBJ databases">
        <title>The Genome Sequence of Spizellomyces punctatus strain DAOM BR117.</title>
        <authorList>
            <consortium name="The Broad Institute Genome Sequencing Platform"/>
            <person name="Russ C."/>
            <person name="Cuomo C."/>
            <person name="Shea T."/>
            <person name="Young S.K."/>
            <person name="Zeng Q."/>
            <person name="Koehrsen M."/>
            <person name="Haas B."/>
            <person name="Borodovsky M."/>
            <person name="Guigo R."/>
            <person name="Alvarado L."/>
            <person name="Berlin A."/>
            <person name="Bochicchio J."/>
            <person name="Borenstein D."/>
            <person name="Chapman S."/>
            <person name="Chen Z."/>
            <person name="Engels R."/>
            <person name="Freedman E."/>
            <person name="Gellesch M."/>
            <person name="Goldberg J."/>
            <person name="Griggs A."/>
            <person name="Gujja S."/>
            <person name="Heiman D."/>
            <person name="Hepburn T."/>
            <person name="Howarth C."/>
            <person name="Jen D."/>
            <person name="Larson L."/>
            <person name="Lewis B."/>
            <person name="Mehta T."/>
            <person name="Park D."/>
            <person name="Pearson M."/>
            <person name="Roberts A."/>
            <person name="Saif S."/>
            <person name="Shenoy N."/>
            <person name="Sisk P."/>
            <person name="Stolte C."/>
            <person name="Sykes S."/>
            <person name="Thomson T."/>
            <person name="Walk T."/>
            <person name="White J."/>
            <person name="Yandava C."/>
            <person name="Burger G."/>
            <person name="Gray M.W."/>
            <person name="Holland P.W.H."/>
            <person name="King N."/>
            <person name="Lang F.B.F."/>
            <person name="Roger A.J."/>
            <person name="Ruiz-Trillo I."/>
            <person name="Lander E."/>
            <person name="Nusbaum C."/>
        </authorList>
    </citation>
    <scope>NUCLEOTIDE SEQUENCE [LARGE SCALE GENOMIC DNA]</scope>
    <source>
        <strain evidence="2 3">DAOM BR117</strain>
    </source>
</reference>
<evidence type="ECO:0000313" key="3">
    <source>
        <dbReference type="Proteomes" id="UP000053201"/>
    </source>
</evidence>
<dbReference type="VEuPathDB" id="FungiDB:SPPG_01317"/>
<evidence type="ECO:0000256" key="1">
    <source>
        <dbReference type="SAM" id="MobiDB-lite"/>
    </source>
</evidence>
<dbReference type="GeneID" id="27684988"/>
<accession>A0A0L0HSL5</accession>
<dbReference type="InParanoid" id="A0A0L0HSL5"/>
<dbReference type="EMBL" id="KQ257451">
    <property type="protein sequence ID" value="KND03864.1"/>
    <property type="molecule type" value="Genomic_DNA"/>
</dbReference>
<feature type="region of interest" description="Disordered" evidence="1">
    <location>
        <begin position="219"/>
        <end position="266"/>
    </location>
</feature>
<feature type="region of interest" description="Disordered" evidence="1">
    <location>
        <begin position="1"/>
        <end position="67"/>
    </location>
</feature>
<protein>
    <submittedName>
        <fullName evidence="2">Uncharacterized protein</fullName>
    </submittedName>
</protein>
<dbReference type="AlphaFoldDB" id="A0A0L0HSL5"/>
<dbReference type="Gene3D" id="2.30.30.140">
    <property type="match status" value="1"/>
</dbReference>
<dbReference type="Proteomes" id="UP000053201">
    <property type="component" value="Unassembled WGS sequence"/>
</dbReference>
<evidence type="ECO:0000313" key="2">
    <source>
        <dbReference type="EMBL" id="KND03864.1"/>
    </source>
</evidence>
<keyword evidence="3" id="KW-1185">Reference proteome</keyword>
<dbReference type="SUPFAM" id="SSF63748">
    <property type="entry name" value="Tudor/PWWP/MBT"/>
    <property type="match status" value="1"/>
</dbReference>
<dbReference type="eggNOG" id="ENOG502SRTQ">
    <property type="taxonomic scope" value="Eukaryota"/>
</dbReference>
<organism evidence="2 3">
    <name type="scientific">Spizellomyces punctatus (strain DAOM BR117)</name>
    <dbReference type="NCBI Taxonomy" id="645134"/>
    <lineage>
        <taxon>Eukaryota</taxon>
        <taxon>Fungi</taxon>
        <taxon>Fungi incertae sedis</taxon>
        <taxon>Chytridiomycota</taxon>
        <taxon>Chytridiomycota incertae sedis</taxon>
        <taxon>Chytridiomycetes</taxon>
        <taxon>Spizellomycetales</taxon>
        <taxon>Spizellomycetaceae</taxon>
        <taxon>Spizellomyces</taxon>
    </lineage>
</organism>
<proteinExistence type="predicted"/>
<dbReference type="OrthoDB" id="641149at2759"/>
<gene>
    <name evidence="2" type="ORF">SPPG_01317</name>
</gene>
<feature type="compositionally biased region" description="Polar residues" evidence="1">
    <location>
        <begin position="241"/>
        <end position="255"/>
    </location>
</feature>
<feature type="compositionally biased region" description="Basic and acidic residues" evidence="1">
    <location>
        <begin position="257"/>
        <end position="266"/>
    </location>
</feature>
<sequence length="578" mass="62844">MPVSSPCLDSAVSVLDQSHSAPPCPPGGSLPNDTDRYTDSAYDSGEDRHSEAQVSPAPYFTPPPETKLGIATKKRKRMADDDTEIAIPPHNPRRKPPKRQIVFVDPDDAMSPWWWPAMVVPKQEFQIFKKSVNGEVKDPKEGECVVVYFEDASYNTIRESELKPFCPSQPPYTTYMNGPNGKAFRSDKAVILATLYWERGKIPPAFSWLQECQLDDRARSAKGQEDGSVKEEDAGQRKKSTNSSTANSRRGSQATLPRKDSLTAKDATVKKLDKAVKKSSIIAVPAAGGTKPKAPSTNKLSMPIVNLTTSGSACTSTKPKVLNKGISPEMPTRVVQQVLPNGDSLDLEDQLKEKHTIVKLSTTSRNSSVRRPRENHFGTDGFYPAGGTSGAVCAKCGFKDAKQRRVSSAQIPVANIGHGEGITSMPLCKECRELLDDVLPSLEPTADDEDPVWTPERRPIRLLKHLLPENRTDRLVRHFKAMQELAHREQLNRGAPSSVVHSVAIIPSVSPAQLLSFAPQYTARNALSSSVSKQGALSSAPSIHAAETPVVLSPYASPPPSATAALPPLQVERGEGRS</sequence>
<feature type="compositionally biased region" description="Basic and acidic residues" evidence="1">
    <location>
        <begin position="219"/>
        <end position="236"/>
    </location>
</feature>
<feature type="region of interest" description="Disordered" evidence="1">
    <location>
        <begin position="552"/>
        <end position="578"/>
    </location>
</feature>
<dbReference type="RefSeq" id="XP_016611903.1">
    <property type="nucleotide sequence ID" value="XM_016749638.1"/>
</dbReference>
<name>A0A0L0HSL5_SPIPD</name>